<dbReference type="PANTHER" id="PTHR11783">
    <property type="entry name" value="SULFOTRANSFERASE SULT"/>
    <property type="match status" value="1"/>
</dbReference>
<dbReference type="Gene3D" id="3.40.50.300">
    <property type="entry name" value="P-loop containing nucleotide triphosphate hydrolases"/>
    <property type="match status" value="1"/>
</dbReference>
<feature type="domain" description="Sulfotransferase" evidence="4">
    <location>
        <begin position="13"/>
        <end position="280"/>
    </location>
</feature>
<evidence type="ECO:0000256" key="1">
    <source>
        <dbReference type="ARBA" id="ARBA00005771"/>
    </source>
</evidence>
<dbReference type="STRING" id="665467.SAMN02982931_03181"/>
<dbReference type="Pfam" id="PF00685">
    <property type="entry name" value="Sulfotransfer_1"/>
    <property type="match status" value="1"/>
</dbReference>
<evidence type="ECO:0000259" key="4">
    <source>
        <dbReference type="Pfam" id="PF00685"/>
    </source>
</evidence>
<dbReference type="RefSeq" id="WP_175478470.1">
    <property type="nucleotide sequence ID" value="NZ_FMXQ01000006.1"/>
</dbReference>
<sequence>MINVSKDNPRGIVWIASYPRSGNTWTRAFINGLTRIMEDPDAEDIDLGSVSQWSVSERLLTRYTPFLGKPATAATPAEIAAVRPRVQASIAAAAPGIVFVKTHNANGKDFGVPLINKAASAGAIYIVRNPLDVAISYAAFSNASIDEAIKTMATEGWGIQSTAESARVISGSWSQNVASWTDHPNPAVLAVRYEDMLDRPDSTFARIARHIRLKPNNSQIRRAVAMTDFDRLRAGEEKSGFAEKPNTADTFFRAGRAGQWQETLSPEQVATIVADHGRMMARFDYLPPEYRTASAGGAKRLDSAAKRRHGRSR</sequence>
<evidence type="ECO:0000256" key="2">
    <source>
        <dbReference type="ARBA" id="ARBA00022679"/>
    </source>
</evidence>
<name>A0A1G6D9Z4_9HYPH</name>
<dbReference type="GO" id="GO:0008146">
    <property type="term" value="F:sulfotransferase activity"/>
    <property type="evidence" value="ECO:0007669"/>
    <property type="project" value="InterPro"/>
</dbReference>
<dbReference type="InterPro" id="IPR000863">
    <property type="entry name" value="Sulfotransferase_dom"/>
</dbReference>
<feature type="region of interest" description="Disordered" evidence="3">
    <location>
        <begin position="294"/>
        <end position="313"/>
    </location>
</feature>
<reference evidence="5 6" key="1">
    <citation type="submission" date="2016-10" db="EMBL/GenBank/DDBJ databases">
        <authorList>
            <person name="de Groot N.N."/>
        </authorList>
    </citation>
    <scope>NUCLEOTIDE SEQUENCE [LARGE SCALE GENOMIC DNA]</scope>
    <source>
        <strain evidence="5 6">ATCC 35022</strain>
    </source>
</reference>
<evidence type="ECO:0000256" key="3">
    <source>
        <dbReference type="SAM" id="MobiDB-lite"/>
    </source>
</evidence>
<evidence type="ECO:0000313" key="6">
    <source>
        <dbReference type="Proteomes" id="UP000199071"/>
    </source>
</evidence>
<gene>
    <name evidence="5" type="ORF">SAMN02982931_03181</name>
</gene>
<accession>A0A1G6D9Z4</accession>
<dbReference type="InterPro" id="IPR027417">
    <property type="entry name" value="P-loop_NTPase"/>
</dbReference>
<proteinExistence type="inferred from homology"/>
<evidence type="ECO:0000313" key="5">
    <source>
        <dbReference type="EMBL" id="SDB41705.1"/>
    </source>
</evidence>
<organism evidence="5 6">
    <name type="scientific">Bauldia litoralis</name>
    <dbReference type="NCBI Taxonomy" id="665467"/>
    <lineage>
        <taxon>Bacteria</taxon>
        <taxon>Pseudomonadati</taxon>
        <taxon>Pseudomonadota</taxon>
        <taxon>Alphaproteobacteria</taxon>
        <taxon>Hyphomicrobiales</taxon>
        <taxon>Kaistiaceae</taxon>
        <taxon>Bauldia</taxon>
    </lineage>
</organism>
<keyword evidence="6" id="KW-1185">Reference proteome</keyword>
<protein>
    <submittedName>
        <fullName evidence="5">Sulfotransferase domain-containing protein</fullName>
    </submittedName>
</protein>
<comment type="similarity">
    <text evidence="1">Belongs to the sulfotransferase 1 family.</text>
</comment>
<dbReference type="EMBL" id="FMXQ01000006">
    <property type="protein sequence ID" value="SDB41705.1"/>
    <property type="molecule type" value="Genomic_DNA"/>
</dbReference>
<keyword evidence="2 5" id="KW-0808">Transferase</keyword>
<dbReference type="AlphaFoldDB" id="A0A1G6D9Z4"/>
<dbReference type="Proteomes" id="UP000199071">
    <property type="component" value="Unassembled WGS sequence"/>
</dbReference>
<dbReference type="SUPFAM" id="SSF52540">
    <property type="entry name" value="P-loop containing nucleoside triphosphate hydrolases"/>
    <property type="match status" value="1"/>
</dbReference>